<reference evidence="1 2" key="1">
    <citation type="submission" date="2019-09" db="EMBL/GenBank/DDBJ databases">
        <authorList>
            <consortium name="DOE Joint Genome Institute"/>
            <person name="Mondo S.J."/>
            <person name="Navarro-Mendoza M.I."/>
            <person name="Perez-Arques C."/>
            <person name="Panchal S."/>
            <person name="Nicolas F.E."/>
            <person name="Ganguly P."/>
            <person name="Pangilinan J."/>
            <person name="Grigoriev I."/>
            <person name="Heitman J."/>
            <person name="Sanya K."/>
            <person name="Garre V."/>
        </authorList>
    </citation>
    <scope>NUCLEOTIDE SEQUENCE [LARGE SCALE GENOMIC DNA]</scope>
    <source>
        <strain evidence="1 2">MU402</strain>
    </source>
</reference>
<comment type="caution">
    <text evidence="1">The sequence shown here is derived from an EMBL/GenBank/DDBJ whole genome shotgun (WGS) entry which is preliminary data.</text>
</comment>
<gene>
    <name evidence="1" type="ORF">FB192DRAFT_1355504</name>
</gene>
<dbReference type="AlphaFoldDB" id="A0A8H4BTP4"/>
<evidence type="ECO:0000313" key="2">
    <source>
        <dbReference type="Proteomes" id="UP000469890"/>
    </source>
</evidence>
<evidence type="ECO:0000313" key="1">
    <source>
        <dbReference type="EMBL" id="KAF1807388.1"/>
    </source>
</evidence>
<organism evidence="1 2">
    <name type="scientific">Mucor circinelloides f. lusitanicus</name>
    <name type="common">Mucor racemosus var. lusitanicus</name>
    <dbReference type="NCBI Taxonomy" id="29924"/>
    <lineage>
        <taxon>Eukaryota</taxon>
        <taxon>Fungi</taxon>
        <taxon>Fungi incertae sedis</taxon>
        <taxon>Mucoromycota</taxon>
        <taxon>Mucoromycotina</taxon>
        <taxon>Mucoromycetes</taxon>
        <taxon>Mucorales</taxon>
        <taxon>Mucorineae</taxon>
        <taxon>Mucoraceae</taxon>
        <taxon>Mucor</taxon>
    </lineage>
</organism>
<sequence length="70" mass="8221">MSFFLLLHAVEKKLAISCHTKVQRAYLLDHHHHRSLFFLSHEVSGSQCSLLYSVLWPQQIHPVVIFQMVH</sequence>
<name>A0A8H4BTP4_MUCCL</name>
<dbReference type="Proteomes" id="UP000469890">
    <property type="component" value="Unassembled WGS sequence"/>
</dbReference>
<proteinExistence type="predicted"/>
<accession>A0A8H4BTP4</accession>
<dbReference type="EMBL" id="JAAECE010000001">
    <property type="protein sequence ID" value="KAF1807388.1"/>
    <property type="molecule type" value="Genomic_DNA"/>
</dbReference>
<protein>
    <submittedName>
        <fullName evidence="1">Uncharacterized protein</fullName>
    </submittedName>
</protein>